<dbReference type="Gene3D" id="1.20.5.1160">
    <property type="entry name" value="Vasodilator-stimulated phosphoprotein"/>
    <property type="match status" value="1"/>
</dbReference>
<dbReference type="Gene3D" id="1.20.5.170">
    <property type="match status" value="1"/>
</dbReference>
<organism evidence="2">
    <name type="scientific">Castor canadensis</name>
    <name type="common">American beaver</name>
    <dbReference type="NCBI Taxonomy" id="51338"/>
    <lineage>
        <taxon>Eukaryota</taxon>
        <taxon>Metazoa</taxon>
        <taxon>Chordata</taxon>
        <taxon>Craniata</taxon>
        <taxon>Vertebrata</taxon>
        <taxon>Euteleostomi</taxon>
        <taxon>Mammalia</taxon>
        <taxon>Eutheria</taxon>
        <taxon>Euarchontoglires</taxon>
        <taxon>Glires</taxon>
        <taxon>Rodentia</taxon>
        <taxon>Castorimorpha</taxon>
        <taxon>Castoridae</taxon>
        <taxon>Castor</taxon>
    </lineage>
</organism>
<dbReference type="FunFam" id="1.20.5.500:FF:000001">
    <property type="entry name" value="Type II keratin 23"/>
    <property type="match status" value="1"/>
</dbReference>
<evidence type="ECO:0000313" key="1">
    <source>
        <dbReference type="Proteomes" id="UP001732720"/>
    </source>
</evidence>
<dbReference type="InterPro" id="IPR018039">
    <property type="entry name" value="IF_conserved"/>
</dbReference>
<dbReference type="GO" id="GO:0045095">
    <property type="term" value="C:keratin filament"/>
    <property type="evidence" value="ECO:0007669"/>
    <property type="project" value="InterPro"/>
</dbReference>
<dbReference type="Gene3D" id="1.20.5.500">
    <property type="entry name" value="Single helix bin"/>
    <property type="match status" value="1"/>
</dbReference>
<dbReference type="Pfam" id="PF00038">
    <property type="entry name" value="Filament"/>
    <property type="match status" value="1"/>
</dbReference>
<sequence length="538" mass="58466">MSRQFTCKSGAATNRGFSGCSAVLSGGSSSSYRAGGKGLNGGFSSRSLYSLGGGRSISLNVASGSGRAGGYGFGRGRASGFAGSMFGSVALGPSSPPLCLPGGIHQVTVNKSLLAPLNVELDPEIQKVRAQEREQIKALNNKFASFIDKVRFLEQQNQVLETKWELLQQLDLNNCRNNLEPILEGHISSLRKQLETLSGDRVRLDSELRNMREVVEDYKKRYEEEINKRTTAENEFVVLKKDVDAAYMSKVELQAKVDALDGDIKFFKCLYEGEIAQMQSHISDTSVILSMDNNRNLDLDSIIAEVRAQYEEIALKSKAEAETLYQTKFQELQLAAGQHGDNLKHTRNEISELTRLIQRLRSEIESVKKQCSNLETAIADAEQRGECALKDARAKLDELEGRLQQGKEELARMLREHQELMSVKLALDIEIATYRKLLEGEECRMSGEYTNSVSISVISSSTAGPAGAGAGFGFGSSGTYGYRPSSVGGGYNILPGGCVTGSGNCSPRGEAKTRLGSASEFKDAPGKTLASSTKKAMR</sequence>
<dbReference type="PANTHER" id="PTHR45616:SF31">
    <property type="entry name" value="KERATIN, TYPE II CYTOSKELETAL 73"/>
    <property type="match status" value="1"/>
</dbReference>
<name>A0A8B7U8X2_CASCN</name>
<dbReference type="PROSITE" id="PS00226">
    <property type="entry name" value="IF_ROD_1"/>
    <property type="match status" value="1"/>
</dbReference>
<dbReference type="InterPro" id="IPR039008">
    <property type="entry name" value="IF_rod_dom"/>
</dbReference>
<dbReference type="SUPFAM" id="SSF64593">
    <property type="entry name" value="Intermediate filament protein, coiled coil region"/>
    <property type="match status" value="3"/>
</dbReference>
<evidence type="ECO:0000313" key="2">
    <source>
        <dbReference type="RefSeq" id="XP_020015794.2"/>
    </source>
</evidence>
<dbReference type="InterPro" id="IPR032444">
    <property type="entry name" value="Keratin_2_head"/>
</dbReference>
<protein>
    <submittedName>
        <fullName evidence="2">Keratin, type II cytoskeletal 73 isoform X1</fullName>
    </submittedName>
</protein>
<dbReference type="FunFam" id="1.20.5.170:FF:000004">
    <property type="entry name" value="Keratin, type II cytoskeletal 5"/>
    <property type="match status" value="1"/>
</dbReference>
<dbReference type="InterPro" id="IPR003054">
    <property type="entry name" value="Keratin_II"/>
</dbReference>
<dbReference type="GO" id="GO:0030280">
    <property type="term" value="F:structural constituent of skin epidermis"/>
    <property type="evidence" value="ECO:0007669"/>
    <property type="project" value="TreeGrafter"/>
</dbReference>
<dbReference type="SMART" id="SM01391">
    <property type="entry name" value="Filament"/>
    <property type="match status" value="1"/>
</dbReference>
<dbReference type="OrthoDB" id="2441647at2759"/>
<dbReference type="PANTHER" id="PTHR45616">
    <property type="entry name" value="GATA-TYPE DOMAIN-CONTAINING PROTEIN"/>
    <property type="match status" value="1"/>
</dbReference>
<gene>
    <name evidence="2" type="primary">LOC109684036</name>
</gene>
<proteinExistence type="predicted"/>
<dbReference type="Proteomes" id="UP001732720">
    <property type="component" value="Chromosome 8"/>
</dbReference>
<reference evidence="2" key="1">
    <citation type="submission" date="2025-08" db="UniProtKB">
        <authorList>
            <consortium name="RefSeq"/>
        </authorList>
    </citation>
    <scope>IDENTIFICATION</scope>
</reference>
<dbReference type="FunFam" id="1.20.5.1160:FF:000001">
    <property type="entry name" value="Keratin type II"/>
    <property type="match status" value="1"/>
</dbReference>
<keyword evidence="1" id="KW-1185">Reference proteome</keyword>
<dbReference type="KEGG" id="ccan:109684036"/>
<dbReference type="RefSeq" id="XP_020015794.2">
    <property type="nucleotide sequence ID" value="XM_020160205.2"/>
</dbReference>
<dbReference type="GO" id="GO:0005615">
    <property type="term" value="C:extracellular space"/>
    <property type="evidence" value="ECO:0007669"/>
    <property type="project" value="TreeGrafter"/>
</dbReference>
<dbReference type="Pfam" id="PF16208">
    <property type="entry name" value="Keratin_2_head"/>
    <property type="match status" value="1"/>
</dbReference>
<dbReference type="PROSITE" id="PS51842">
    <property type="entry name" value="IF_ROD_2"/>
    <property type="match status" value="1"/>
</dbReference>
<dbReference type="GO" id="GO:0045109">
    <property type="term" value="P:intermediate filament organization"/>
    <property type="evidence" value="ECO:0007669"/>
    <property type="project" value="TreeGrafter"/>
</dbReference>
<dbReference type="PRINTS" id="PR01276">
    <property type="entry name" value="TYPE2KERATIN"/>
</dbReference>
<accession>A0A8B7U8X2</accession>
<dbReference type="GO" id="GO:0031424">
    <property type="term" value="P:keratinization"/>
    <property type="evidence" value="ECO:0007669"/>
    <property type="project" value="TreeGrafter"/>
</dbReference>